<protein>
    <submittedName>
        <fullName evidence="7">Ribonuclease G</fullName>
    </submittedName>
</protein>
<keyword evidence="2" id="KW-0479">Metal-binding</keyword>
<dbReference type="GO" id="GO:0046872">
    <property type="term" value="F:metal ion binding"/>
    <property type="evidence" value="ECO:0007669"/>
    <property type="project" value="UniProtKB-KW"/>
</dbReference>
<dbReference type="EMBL" id="FOJI01000016">
    <property type="protein sequence ID" value="SEW40371.1"/>
    <property type="molecule type" value="Genomic_DNA"/>
</dbReference>
<evidence type="ECO:0000256" key="1">
    <source>
        <dbReference type="ARBA" id="ARBA00001946"/>
    </source>
</evidence>
<dbReference type="GO" id="GO:0016787">
    <property type="term" value="F:hydrolase activity"/>
    <property type="evidence" value="ECO:0007669"/>
    <property type="project" value="UniProtKB-KW"/>
</dbReference>
<name>A0A1I0RI35_9FIRM</name>
<keyword evidence="5" id="KW-0694">RNA-binding</keyword>
<dbReference type="SUPFAM" id="SSF50249">
    <property type="entry name" value="Nucleic acid-binding proteins"/>
    <property type="match status" value="1"/>
</dbReference>
<dbReference type="InterPro" id="IPR004659">
    <property type="entry name" value="RNase_E/G"/>
</dbReference>
<dbReference type="STRING" id="99656.SAMN05421659_1163"/>
<dbReference type="Pfam" id="PF10150">
    <property type="entry name" value="RNase_E_G"/>
    <property type="match status" value="1"/>
</dbReference>
<accession>A0A1I0RI35</accession>
<evidence type="ECO:0000256" key="2">
    <source>
        <dbReference type="ARBA" id="ARBA00022723"/>
    </source>
</evidence>
<dbReference type="OrthoDB" id="9804278at2"/>
<comment type="cofactor">
    <cofactor evidence="1">
        <name>Mg(2+)</name>
        <dbReference type="ChEBI" id="CHEBI:18420"/>
    </cofactor>
</comment>
<proteinExistence type="predicted"/>
<evidence type="ECO:0000256" key="3">
    <source>
        <dbReference type="ARBA" id="ARBA00022801"/>
    </source>
</evidence>
<dbReference type="InterPro" id="IPR003029">
    <property type="entry name" value="S1_domain"/>
</dbReference>
<dbReference type="Proteomes" id="UP000199701">
    <property type="component" value="Unassembled WGS sequence"/>
</dbReference>
<evidence type="ECO:0000256" key="5">
    <source>
        <dbReference type="ARBA" id="ARBA00022884"/>
    </source>
</evidence>
<dbReference type="PANTHER" id="PTHR30001">
    <property type="entry name" value="RIBONUCLEASE"/>
    <property type="match status" value="1"/>
</dbReference>
<evidence type="ECO:0000313" key="7">
    <source>
        <dbReference type="EMBL" id="SEW40371.1"/>
    </source>
</evidence>
<keyword evidence="8" id="KW-1185">Reference proteome</keyword>
<evidence type="ECO:0000313" key="8">
    <source>
        <dbReference type="Proteomes" id="UP000199701"/>
    </source>
</evidence>
<dbReference type="InterPro" id="IPR019307">
    <property type="entry name" value="RNA-bd_AU-1/RNase_E/G"/>
</dbReference>
<feature type="domain" description="S1 motif" evidence="6">
    <location>
        <begin position="36"/>
        <end position="111"/>
    </location>
</feature>
<keyword evidence="3" id="KW-0378">Hydrolase</keyword>
<dbReference type="GO" id="GO:0004540">
    <property type="term" value="F:RNA nuclease activity"/>
    <property type="evidence" value="ECO:0007669"/>
    <property type="project" value="InterPro"/>
</dbReference>
<dbReference type="GO" id="GO:0006364">
    <property type="term" value="P:rRNA processing"/>
    <property type="evidence" value="ECO:0007669"/>
    <property type="project" value="TreeGrafter"/>
</dbReference>
<dbReference type="GO" id="GO:0005737">
    <property type="term" value="C:cytoplasm"/>
    <property type="evidence" value="ECO:0007669"/>
    <property type="project" value="TreeGrafter"/>
</dbReference>
<dbReference type="Gene3D" id="2.40.50.140">
    <property type="entry name" value="Nucleic acid-binding proteins"/>
    <property type="match status" value="1"/>
</dbReference>
<gene>
    <name evidence="7" type="ORF">SAMN05421659_1163</name>
</gene>
<evidence type="ECO:0000256" key="4">
    <source>
        <dbReference type="ARBA" id="ARBA00022842"/>
    </source>
</evidence>
<dbReference type="CDD" id="cd04453">
    <property type="entry name" value="S1_RNase_E"/>
    <property type="match status" value="1"/>
</dbReference>
<dbReference type="GO" id="GO:0003723">
    <property type="term" value="F:RNA binding"/>
    <property type="evidence" value="ECO:0007669"/>
    <property type="project" value="UniProtKB-KW"/>
</dbReference>
<organism evidence="7 8">
    <name type="scientific">[Clostridium] fimetarium</name>
    <dbReference type="NCBI Taxonomy" id="99656"/>
    <lineage>
        <taxon>Bacteria</taxon>
        <taxon>Bacillati</taxon>
        <taxon>Bacillota</taxon>
        <taxon>Clostridia</taxon>
        <taxon>Lachnospirales</taxon>
        <taxon>Lachnospiraceae</taxon>
    </lineage>
</organism>
<evidence type="ECO:0000259" key="6">
    <source>
        <dbReference type="SMART" id="SM00316"/>
    </source>
</evidence>
<keyword evidence="4" id="KW-0460">Magnesium</keyword>
<dbReference type="InterPro" id="IPR012340">
    <property type="entry name" value="NA-bd_OB-fold"/>
</dbReference>
<dbReference type="AlphaFoldDB" id="A0A1I0RI35"/>
<reference evidence="7 8" key="1">
    <citation type="submission" date="2016-10" db="EMBL/GenBank/DDBJ databases">
        <authorList>
            <person name="de Groot N.N."/>
        </authorList>
    </citation>
    <scope>NUCLEOTIDE SEQUENCE [LARGE SCALE GENOMIC DNA]</scope>
    <source>
        <strain evidence="7 8">DSM 9179</strain>
    </source>
</reference>
<dbReference type="PANTHER" id="PTHR30001:SF0">
    <property type="entry name" value="RIBONUCLEASE G"/>
    <property type="match status" value="1"/>
</dbReference>
<sequence length="402" mass="45745">MNKKLVITRINNRIISSVYEDLNMTEVNISEENTTGLHNIYLGRVENIVKNINCAFVEIEKGIKCYYSLDENTNHVFLNRKNSDKVNVGDLLLVQISKEGIKSKLPSLSCDINLPGKYVVLVRDATNIMVSNKIKDKNRCGAIKSLLNPLMNDTVNQFGYIVRTNAEMADDNSIFAEASKLKEKYEHIMEIAPFRGAFTQVYCSDPSYIDDIMNIKTIELESIITDEVDLYEELKSYFENGYSNELGKLKLYEDKLLSLSKLYNVEGSIRNAINKKVWLKSGGYLVIEPTEALTVIDVNTGKFAGNKKIKEDTFLKINLEAADEIGKQLKLRNLSGIIIVDFINQSTPENKQILWDAFDKIVNKDSISTTLVDMTKLDLVELTRKKIRKPLHETCNELFLKI</sequence>
<dbReference type="RefSeq" id="WP_092456316.1">
    <property type="nucleotide sequence ID" value="NZ_FOJI01000016.1"/>
</dbReference>
<dbReference type="SMART" id="SM00316">
    <property type="entry name" value="S1"/>
    <property type="match status" value="1"/>
</dbReference>